<accession>A0ABT2A2Q5</accession>
<evidence type="ECO:0000256" key="1">
    <source>
        <dbReference type="SAM" id="Phobius"/>
    </source>
</evidence>
<keyword evidence="1" id="KW-0472">Membrane</keyword>
<evidence type="ECO:0000313" key="2">
    <source>
        <dbReference type="EMBL" id="MCS0588464.1"/>
    </source>
</evidence>
<protein>
    <recommendedName>
        <fullName evidence="4">DUF2970 domain-containing protein</fullName>
    </recommendedName>
</protein>
<evidence type="ECO:0008006" key="4">
    <source>
        <dbReference type="Google" id="ProtNLM"/>
    </source>
</evidence>
<name>A0ABT2A2Q5_9BURK</name>
<proteinExistence type="predicted"/>
<keyword evidence="1" id="KW-0812">Transmembrane</keyword>
<reference evidence="2 3" key="1">
    <citation type="submission" date="2022-08" db="EMBL/GenBank/DDBJ databases">
        <title>Reclassification of Massilia species as members of the genera Telluria, Duganella, Pseudoduganella, Mokoshia gen. nov. and Zemynaea gen. nov. using orthogonal and non-orthogonal genome-based approaches.</title>
        <authorList>
            <person name="Bowman J.P."/>
        </authorList>
    </citation>
    <scope>NUCLEOTIDE SEQUENCE [LARGE SCALE GENOMIC DNA]</scope>
    <source>
        <strain evidence="2 3">LMG 28164</strain>
    </source>
</reference>
<sequence length="66" mass="7394">MKMRFASVHLPHLPARFHGPLRFGSRWRGHELALRLCQVAVFAVVAVLGGQVVAQIIRFIVRGFTA</sequence>
<organism evidence="2 3">
    <name type="scientific">Massilia norwichensis</name>
    <dbReference type="NCBI Taxonomy" id="1442366"/>
    <lineage>
        <taxon>Bacteria</taxon>
        <taxon>Pseudomonadati</taxon>
        <taxon>Pseudomonadota</taxon>
        <taxon>Betaproteobacteria</taxon>
        <taxon>Burkholderiales</taxon>
        <taxon>Oxalobacteraceae</taxon>
        <taxon>Telluria group</taxon>
        <taxon>Massilia</taxon>
    </lineage>
</organism>
<evidence type="ECO:0000313" key="3">
    <source>
        <dbReference type="Proteomes" id="UP001205560"/>
    </source>
</evidence>
<keyword evidence="1" id="KW-1133">Transmembrane helix</keyword>
<dbReference type="RefSeq" id="WP_258844225.1">
    <property type="nucleotide sequence ID" value="NZ_JANUGX010000003.1"/>
</dbReference>
<dbReference type="Proteomes" id="UP001205560">
    <property type="component" value="Unassembled WGS sequence"/>
</dbReference>
<keyword evidence="3" id="KW-1185">Reference proteome</keyword>
<gene>
    <name evidence="2" type="ORF">NX782_04535</name>
</gene>
<comment type="caution">
    <text evidence="2">The sequence shown here is derived from an EMBL/GenBank/DDBJ whole genome shotgun (WGS) entry which is preliminary data.</text>
</comment>
<dbReference type="EMBL" id="JANUGX010000003">
    <property type="protein sequence ID" value="MCS0588464.1"/>
    <property type="molecule type" value="Genomic_DNA"/>
</dbReference>
<feature type="transmembrane region" description="Helical" evidence="1">
    <location>
        <begin position="32"/>
        <end position="61"/>
    </location>
</feature>